<keyword evidence="5 12" id="KW-0349">Heme</keyword>
<keyword evidence="10 13" id="KW-0472">Membrane</keyword>
<evidence type="ECO:0000256" key="7">
    <source>
        <dbReference type="ARBA" id="ARBA00022723"/>
    </source>
</evidence>
<evidence type="ECO:0000256" key="1">
    <source>
        <dbReference type="ARBA" id="ARBA00004050"/>
    </source>
</evidence>
<keyword evidence="8 13" id="KW-1133">Transmembrane helix</keyword>
<evidence type="ECO:0000256" key="13">
    <source>
        <dbReference type="SAM" id="Phobius"/>
    </source>
</evidence>
<dbReference type="InterPro" id="IPR034804">
    <property type="entry name" value="SQR/QFR_C/D"/>
</dbReference>
<comment type="subunit">
    <text evidence="11">Part of an enzyme complex containing four subunits: a flavoprotein, an iron-sulfur protein, plus two membrane-anchoring proteins, SdhC and SdhD. The complex can form homotrimers.</text>
</comment>
<evidence type="ECO:0000256" key="9">
    <source>
        <dbReference type="ARBA" id="ARBA00023004"/>
    </source>
</evidence>
<dbReference type="GO" id="GO:0016020">
    <property type="term" value="C:membrane"/>
    <property type="evidence" value="ECO:0007669"/>
    <property type="project" value="UniProtKB-SubCell"/>
</dbReference>
<feature type="binding site" description="axial binding residue" evidence="12">
    <location>
        <position position="80"/>
    </location>
    <ligand>
        <name>heme</name>
        <dbReference type="ChEBI" id="CHEBI:30413"/>
        <note>ligand shared with second transmembrane subunit</note>
    </ligand>
    <ligandPart>
        <name>Fe</name>
        <dbReference type="ChEBI" id="CHEBI:18248"/>
    </ligandPart>
</feature>
<dbReference type="Proteomes" id="UP001296967">
    <property type="component" value="Unassembled WGS sequence"/>
</dbReference>
<dbReference type="SUPFAM" id="SSF81343">
    <property type="entry name" value="Fumarate reductase respiratory complex transmembrane subunits"/>
    <property type="match status" value="1"/>
</dbReference>
<dbReference type="GO" id="GO:0009055">
    <property type="term" value="F:electron transfer activity"/>
    <property type="evidence" value="ECO:0007669"/>
    <property type="project" value="InterPro"/>
</dbReference>
<reference evidence="14" key="2">
    <citation type="journal article" date="2020" name="Microorganisms">
        <title>Osmotic Adaptation and Compatible Solute Biosynthesis of Phototrophic Bacteria as Revealed from Genome Analyses.</title>
        <authorList>
            <person name="Imhoff J.F."/>
            <person name="Rahn T."/>
            <person name="Kunzel S."/>
            <person name="Keller A."/>
            <person name="Neulinger S.C."/>
        </authorList>
    </citation>
    <scope>NUCLEOTIDE SEQUENCE</scope>
    <source>
        <strain evidence="14">DSM 4395</strain>
    </source>
</reference>
<comment type="similarity">
    <text evidence="3">Belongs to the cytochrome b560 family.</text>
</comment>
<dbReference type="GO" id="GO:0046872">
    <property type="term" value="F:metal ion binding"/>
    <property type="evidence" value="ECO:0007669"/>
    <property type="project" value="UniProtKB-KW"/>
</dbReference>
<protein>
    <recommendedName>
        <fullName evidence="4">Succinate dehydrogenase cytochrome b556 subunit</fullName>
    </recommendedName>
</protein>
<feature type="transmembrane region" description="Helical" evidence="13">
    <location>
        <begin position="20"/>
        <end position="45"/>
    </location>
</feature>
<evidence type="ECO:0000256" key="4">
    <source>
        <dbReference type="ARBA" id="ARBA00020076"/>
    </source>
</evidence>
<comment type="subcellular location">
    <subcellularLocation>
        <location evidence="2">Membrane</location>
        <topology evidence="2">Multi-pass membrane protein</topology>
    </subcellularLocation>
</comment>
<evidence type="ECO:0000256" key="5">
    <source>
        <dbReference type="ARBA" id="ARBA00022617"/>
    </source>
</evidence>
<dbReference type="EMBL" id="NHSF01000005">
    <property type="protein sequence ID" value="MBK5929010.1"/>
    <property type="molecule type" value="Genomic_DNA"/>
</dbReference>
<dbReference type="InterPro" id="IPR000701">
    <property type="entry name" value="SuccDH_FuR_B_TM-su"/>
</dbReference>
<keyword evidence="9 12" id="KW-0408">Iron</keyword>
<keyword evidence="15" id="KW-1185">Reference proteome</keyword>
<keyword evidence="7 12" id="KW-0479">Metal-binding</keyword>
<dbReference type="AlphaFoldDB" id="A0AAJ0XEQ7"/>
<comment type="caution">
    <text evidence="14">The sequence shown here is derived from an EMBL/GenBank/DDBJ whole genome shotgun (WGS) entry which is preliminary data.</text>
</comment>
<gene>
    <name evidence="14" type="ORF">CCR82_00260</name>
</gene>
<dbReference type="GO" id="GO:0006099">
    <property type="term" value="P:tricarboxylic acid cycle"/>
    <property type="evidence" value="ECO:0007669"/>
    <property type="project" value="InterPro"/>
</dbReference>
<dbReference type="RefSeq" id="WP_201243203.1">
    <property type="nucleotide sequence ID" value="NZ_NHSF01000005.1"/>
</dbReference>
<feature type="transmembrane region" description="Helical" evidence="13">
    <location>
        <begin position="104"/>
        <end position="123"/>
    </location>
</feature>
<dbReference type="Gene3D" id="1.20.1300.10">
    <property type="entry name" value="Fumarate reductase/succinate dehydrogenase, transmembrane subunit"/>
    <property type="match status" value="1"/>
</dbReference>
<name>A0AAJ0XEQ7_HALSE</name>
<evidence type="ECO:0000313" key="14">
    <source>
        <dbReference type="EMBL" id="MBK5929010.1"/>
    </source>
</evidence>
<reference evidence="14" key="1">
    <citation type="submission" date="2017-05" db="EMBL/GenBank/DDBJ databases">
        <authorList>
            <person name="Imhoff J.F."/>
            <person name="Rahn T."/>
            <person name="Kuenzel S."/>
            <person name="Neulinger S.C."/>
        </authorList>
    </citation>
    <scope>NUCLEOTIDE SEQUENCE</scope>
    <source>
        <strain evidence="14">DSM 4395</strain>
    </source>
</reference>
<proteinExistence type="inferred from homology"/>
<evidence type="ECO:0000256" key="8">
    <source>
        <dbReference type="ARBA" id="ARBA00022989"/>
    </source>
</evidence>
<evidence type="ECO:0000256" key="3">
    <source>
        <dbReference type="ARBA" id="ARBA00007244"/>
    </source>
</evidence>
<evidence type="ECO:0000256" key="2">
    <source>
        <dbReference type="ARBA" id="ARBA00004141"/>
    </source>
</evidence>
<dbReference type="PROSITE" id="PS01000">
    <property type="entry name" value="SDH_CYT_1"/>
    <property type="match status" value="1"/>
</dbReference>
<comment type="function">
    <text evidence="1">Membrane-anchoring subunit of succinate dehydrogenase (SDH).</text>
</comment>
<accession>A0AAJ0XEQ7</accession>
<evidence type="ECO:0000256" key="11">
    <source>
        <dbReference type="ARBA" id="ARBA00025912"/>
    </source>
</evidence>
<evidence type="ECO:0000256" key="12">
    <source>
        <dbReference type="PIRSR" id="PIRSR000178-1"/>
    </source>
</evidence>
<dbReference type="InterPro" id="IPR018495">
    <property type="entry name" value="Succ_DH_cyt_bsu_CS"/>
</dbReference>
<dbReference type="CDD" id="cd03499">
    <property type="entry name" value="SQR_TypeC_SdhC"/>
    <property type="match status" value="1"/>
</dbReference>
<sequence length="124" mass="13138">MVNSRPVFLELWRIRLPIPGVVSILHRVSGVLMVLAIPVFAALFAQALSGSAGFAATAALASSALGQLALLLLGWSLLHHLLAGLRYLALDLGWGLDRPSARKSAWTTLYSALALTLIGAVVLR</sequence>
<dbReference type="InterPro" id="IPR014314">
    <property type="entry name" value="Succ_DH_cytb556"/>
</dbReference>
<organism evidence="14 15">
    <name type="scientific">Halochromatium salexigens</name>
    <name type="common">Chromatium salexigens</name>
    <dbReference type="NCBI Taxonomy" id="49447"/>
    <lineage>
        <taxon>Bacteria</taxon>
        <taxon>Pseudomonadati</taxon>
        <taxon>Pseudomonadota</taxon>
        <taxon>Gammaproteobacteria</taxon>
        <taxon>Chromatiales</taxon>
        <taxon>Chromatiaceae</taxon>
        <taxon>Halochromatium</taxon>
    </lineage>
</organism>
<evidence type="ECO:0000256" key="10">
    <source>
        <dbReference type="ARBA" id="ARBA00023136"/>
    </source>
</evidence>
<dbReference type="Pfam" id="PF01127">
    <property type="entry name" value="Sdh_cyt"/>
    <property type="match status" value="1"/>
</dbReference>
<dbReference type="PIRSF" id="PIRSF000178">
    <property type="entry name" value="SDH_cyt_b560"/>
    <property type="match status" value="1"/>
</dbReference>
<comment type="cofactor">
    <cofactor evidence="12">
        <name>heme</name>
        <dbReference type="ChEBI" id="CHEBI:30413"/>
    </cofactor>
    <text evidence="12">The heme is bound between the two transmembrane subunits.</text>
</comment>
<evidence type="ECO:0000313" key="15">
    <source>
        <dbReference type="Proteomes" id="UP001296967"/>
    </source>
</evidence>
<keyword evidence="6 13" id="KW-0812">Transmembrane</keyword>
<dbReference type="NCBIfam" id="TIGR02970">
    <property type="entry name" value="succ_dehyd_cytB"/>
    <property type="match status" value="1"/>
</dbReference>
<evidence type="ECO:0000256" key="6">
    <source>
        <dbReference type="ARBA" id="ARBA00022692"/>
    </source>
</evidence>